<dbReference type="SUPFAM" id="SSF56281">
    <property type="entry name" value="Metallo-hydrolase/oxidoreductase"/>
    <property type="match status" value="1"/>
</dbReference>
<reference evidence="6" key="1">
    <citation type="journal article" date="2020" name="mSystems">
        <title>Genome- and Community-Level Interaction Insights into Carbon Utilization and Element Cycling Functions of Hydrothermarchaeota in Hydrothermal Sediment.</title>
        <authorList>
            <person name="Zhou Z."/>
            <person name="Liu Y."/>
            <person name="Xu W."/>
            <person name="Pan J."/>
            <person name="Luo Z.H."/>
            <person name="Li M."/>
        </authorList>
    </citation>
    <scope>NUCLEOTIDE SEQUENCE [LARGE SCALE GENOMIC DNA]</scope>
    <source>
        <strain evidence="6">SpSt-417</strain>
    </source>
</reference>
<dbReference type="SMART" id="SM00849">
    <property type="entry name" value="Lactamase_B"/>
    <property type="match status" value="1"/>
</dbReference>
<evidence type="ECO:0000256" key="3">
    <source>
        <dbReference type="ARBA" id="ARBA00022839"/>
    </source>
</evidence>
<dbReference type="NCBIfam" id="TIGR00649">
    <property type="entry name" value="MG423"/>
    <property type="match status" value="1"/>
</dbReference>
<dbReference type="Gene3D" id="3.40.50.10710">
    <property type="entry name" value="Metallo-hydrolase/oxidoreductase"/>
    <property type="match status" value="1"/>
</dbReference>
<dbReference type="PANTHER" id="PTHR43694">
    <property type="entry name" value="RIBONUCLEASE J"/>
    <property type="match status" value="1"/>
</dbReference>
<name>A0A7C4TJ46_UNCKA</name>
<sequence>MMKFNLGQKNTINTIKPPLRFIAVGDGVTKNLSIYEYGDDIIAVDYGIGFPGVDDVGVDFIIPDMSYLVENAHKVKGLLISHAHADHFGAVPHLLKELNIPIYANKITQAYIKSMLEEKQFKSIRENVKFHLLDPTVGEIRLGSFKVSAFGVNHSVPGSLGLVIDTPEGRILHIADFKIDPTPVLDQPMDLNKVKELSKDILCLVSDSLGARTKGAVPSEKTLDHTFPTLFSKYEKSQLFITTISSNISRMYQIIDAAVKAGRRVVPTGRSIDKSVKIARALGYLPFSDSAFATLKEARNLTPDSIVYLIAGCFGQRGSALDRLSRGEHRDVYLEEGAIVIFSAEPNPPGVDLDVEDVCANFVLAGAEVIDHTNFDNLHVSGHGHREELSKIASIVNPKYYIPKGGSIVQMHAYANMIYDMGVEKGKVFELQEGEVIEFMDGVAKKGERLEVHDQYFDGTSVSPIVIADRRLLSQDGVFVVIVPIDDANKEVFARVDVVTRGFIYVKESGKLVGEAKNLVNSLISKSKGKNQDWGALKSKIEYSIEKYLHKETGRSPMVIVHGAKF</sequence>
<dbReference type="InterPro" id="IPR036866">
    <property type="entry name" value="RibonucZ/Hydroxyglut_hydro"/>
</dbReference>
<evidence type="ECO:0000259" key="5">
    <source>
        <dbReference type="SMART" id="SM00849"/>
    </source>
</evidence>
<keyword evidence="1" id="KW-0963">Cytoplasm</keyword>
<dbReference type="InterPro" id="IPR001279">
    <property type="entry name" value="Metallo-B-lactamas"/>
</dbReference>
<gene>
    <name evidence="6" type="ORF">ENR63_00915</name>
</gene>
<proteinExistence type="predicted"/>
<feature type="domain" description="Metallo-beta-lactamase" evidence="5">
    <location>
        <begin position="29"/>
        <end position="209"/>
    </location>
</feature>
<dbReference type="Gene3D" id="3.60.15.10">
    <property type="entry name" value="Ribonuclease Z/Hydroxyacylglutathione hydrolase-like"/>
    <property type="match status" value="1"/>
</dbReference>
<evidence type="ECO:0000256" key="2">
    <source>
        <dbReference type="ARBA" id="ARBA00022722"/>
    </source>
</evidence>
<dbReference type="AlphaFoldDB" id="A0A7C4TJ46"/>
<dbReference type="CDD" id="cd07714">
    <property type="entry name" value="RNaseJ_MBL-fold"/>
    <property type="match status" value="1"/>
</dbReference>
<dbReference type="GO" id="GO:0046872">
    <property type="term" value="F:metal ion binding"/>
    <property type="evidence" value="ECO:0007669"/>
    <property type="project" value="InterPro"/>
</dbReference>
<dbReference type="Pfam" id="PF22505">
    <property type="entry name" value="RNase_J_b_CASP"/>
    <property type="match status" value="1"/>
</dbReference>
<evidence type="ECO:0000256" key="1">
    <source>
        <dbReference type="ARBA" id="ARBA00022490"/>
    </source>
</evidence>
<dbReference type="InterPro" id="IPR042173">
    <property type="entry name" value="RNase_J_2"/>
</dbReference>
<dbReference type="InterPro" id="IPR041636">
    <property type="entry name" value="RNase_J_C"/>
</dbReference>
<organism evidence="6">
    <name type="scientific">candidate division WWE3 bacterium</name>
    <dbReference type="NCBI Taxonomy" id="2053526"/>
    <lineage>
        <taxon>Bacteria</taxon>
        <taxon>Katanobacteria</taxon>
    </lineage>
</organism>
<dbReference type="InterPro" id="IPR055132">
    <property type="entry name" value="RNase_J_b_CASP"/>
</dbReference>
<dbReference type="Pfam" id="PF17770">
    <property type="entry name" value="RNase_J_C"/>
    <property type="match status" value="1"/>
</dbReference>
<keyword evidence="3" id="KW-0269">Exonuclease</keyword>
<dbReference type="Pfam" id="PF12706">
    <property type="entry name" value="Lactamase_B_2"/>
    <property type="match status" value="1"/>
</dbReference>
<dbReference type="EMBL" id="DSRT01000050">
    <property type="protein sequence ID" value="HGW29470.1"/>
    <property type="molecule type" value="Genomic_DNA"/>
</dbReference>
<dbReference type="PANTHER" id="PTHR43694:SF1">
    <property type="entry name" value="RIBONUCLEASE J"/>
    <property type="match status" value="1"/>
</dbReference>
<evidence type="ECO:0000256" key="4">
    <source>
        <dbReference type="ARBA" id="ARBA00022884"/>
    </source>
</evidence>
<accession>A0A7C4TJ46</accession>
<comment type="caution">
    <text evidence="6">The sequence shown here is derived from an EMBL/GenBank/DDBJ whole genome shotgun (WGS) entry which is preliminary data.</text>
</comment>
<protein>
    <submittedName>
        <fullName evidence="6">Ribonuclease J</fullName>
    </submittedName>
</protein>
<evidence type="ECO:0000313" key="6">
    <source>
        <dbReference type="EMBL" id="HGW29470.1"/>
    </source>
</evidence>
<dbReference type="GO" id="GO:0003723">
    <property type="term" value="F:RNA binding"/>
    <property type="evidence" value="ECO:0007669"/>
    <property type="project" value="UniProtKB-KW"/>
</dbReference>
<keyword evidence="4" id="KW-0694">RNA-binding</keyword>
<dbReference type="Gene3D" id="3.10.20.580">
    <property type="match status" value="1"/>
</dbReference>
<keyword evidence="3" id="KW-0378">Hydrolase</keyword>
<keyword evidence="2" id="KW-0540">Nuclease</keyword>
<dbReference type="GO" id="GO:0004527">
    <property type="term" value="F:exonuclease activity"/>
    <property type="evidence" value="ECO:0007669"/>
    <property type="project" value="UniProtKB-KW"/>
</dbReference>
<dbReference type="InterPro" id="IPR004613">
    <property type="entry name" value="RNase_J"/>
</dbReference>